<comment type="subcellular location">
    <subcellularLocation>
        <location evidence="1">Membrane</location>
        <topology evidence="1">Multi-pass membrane protein</topology>
    </subcellularLocation>
</comment>
<proteinExistence type="predicted"/>
<evidence type="ECO:0000256" key="7">
    <source>
        <dbReference type="ARBA" id="ARBA00023180"/>
    </source>
</evidence>
<keyword evidence="8" id="KW-0407">Ion channel</keyword>
<evidence type="ECO:0000256" key="9">
    <source>
        <dbReference type="SAM" id="Phobius"/>
    </source>
</evidence>
<evidence type="ECO:0000256" key="1">
    <source>
        <dbReference type="ARBA" id="ARBA00004141"/>
    </source>
</evidence>
<keyword evidence="11" id="KW-1185">Reference proteome</keyword>
<dbReference type="GO" id="GO:0005513">
    <property type="term" value="P:detection of calcium ion"/>
    <property type="evidence" value="ECO:0007669"/>
    <property type="project" value="TreeGrafter"/>
</dbReference>
<dbReference type="KEGG" id="epa:110245750"/>
<dbReference type="InterPro" id="IPR003930">
    <property type="entry name" value="K_chnl_Ca-activ_BK_bsu"/>
</dbReference>
<evidence type="ECO:0000256" key="5">
    <source>
        <dbReference type="ARBA" id="ARBA00023065"/>
    </source>
</evidence>
<dbReference type="PANTHER" id="PTHR10258:SF8">
    <property type="entry name" value="CALCIUM-ACTIVATED POTASSIUM CHANNEL BK ALPHA SUBUNIT DOMAIN-CONTAINING PROTEIN"/>
    <property type="match status" value="1"/>
</dbReference>
<sequence>MQFIQAPPAVRQSLCSRGFWTASRCYRCTASFAFFGLVLLILLGIFIVGPAIDGLSLKPATCTVQNTKMSDKAQSCSCGKYCSSSFPCLKIYVSYKPKGQDKNVSNVLLHDTVYEHNDYSQCSTAPCERSQDINKMRVKDFEDNYGRPGQRYPCYYNYKKPQEVVTTTENFKMAILHCILWPTLLIVSMIGIMVGMYLYRNRNTPSDGQEVHLVWD</sequence>
<accession>A0A913XNM3</accession>
<dbReference type="Proteomes" id="UP000887567">
    <property type="component" value="Unplaced"/>
</dbReference>
<dbReference type="GO" id="GO:0015459">
    <property type="term" value="F:potassium channel regulator activity"/>
    <property type="evidence" value="ECO:0007669"/>
    <property type="project" value="TreeGrafter"/>
</dbReference>
<evidence type="ECO:0000256" key="8">
    <source>
        <dbReference type="ARBA" id="ARBA00023303"/>
    </source>
</evidence>
<keyword evidence="6 9" id="KW-0472">Membrane</keyword>
<feature type="transmembrane region" description="Helical" evidence="9">
    <location>
        <begin position="179"/>
        <end position="199"/>
    </location>
</feature>
<dbReference type="OrthoDB" id="5973433at2759"/>
<protein>
    <submittedName>
        <fullName evidence="10">Uncharacterized protein</fullName>
    </submittedName>
</protein>
<keyword evidence="2" id="KW-0813">Transport</keyword>
<dbReference type="GO" id="GO:0015269">
    <property type="term" value="F:calcium-activated potassium channel activity"/>
    <property type="evidence" value="ECO:0007669"/>
    <property type="project" value="InterPro"/>
</dbReference>
<keyword evidence="5" id="KW-0406">Ion transport</keyword>
<name>A0A913XNM3_EXADI</name>
<evidence type="ECO:0000256" key="6">
    <source>
        <dbReference type="ARBA" id="ARBA00023136"/>
    </source>
</evidence>
<dbReference type="AlphaFoldDB" id="A0A913XNM3"/>
<dbReference type="OMA" id="EWIVASC"/>
<keyword evidence="7" id="KW-0325">Glycoprotein</keyword>
<keyword evidence="3 9" id="KW-0812">Transmembrane</keyword>
<reference evidence="10" key="1">
    <citation type="submission" date="2022-11" db="UniProtKB">
        <authorList>
            <consortium name="EnsemblMetazoa"/>
        </authorList>
    </citation>
    <scope>IDENTIFICATION</scope>
</reference>
<evidence type="ECO:0000313" key="11">
    <source>
        <dbReference type="Proteomes" id="UP000887567"/>
    </source>
</evidence>
<evidence type="ECO:0000256" key="2">
    <source>
        <dbReference type="ARBA" id="ARBA00022448"/>
    </source>
</evidence>
<dbReference type="GeneID" id="110245750"/>
<evidence type="ECO:0000313" key="10">
    <source>
        <dbReference type="EnsemblMetazoa" id="XP_020907705.1"/>
    </source>
</evidence>
<keyword evidence="4 9" id="KW-1133">Transmembrane helix</keyword>
<organism evidence="10 11">
    <name type="scientific">Exaiptasia diaphana</name>
    <name type="common">Tropical sea anemone</name>
    <name type="synonym">Aiptasia pulchella</name>
    <dbReference type="NCBI Taxonomy" id="2652724"/>
    <lineage>
        <taxon>Eukaryota</taxon>
        <taxon>Metazoa</taxon>
        <taxon>Cnidaria</taxon>
        <taxon>Anthozoa</taxon>
        <taxon>Hexacorallia</taxon>
        <taxon>Actiniaria</taxon>
        <taxon>Aiptasiidae</taxon>
        <taxon>Exaiptasia</taxon>
    </lineage>
</organism>
<dbReference type="Pfam" id="PF03185">
    <property type="entry name" value="CaKB"/>
    <property type="match status" value="1"/>
</dbReference>
<evidence type="ECO:0000256" key="4">
    <source>
        <dbReference type="ARBA" id="ARBA00022989"/>
    </source>
</evidence>
<evidence type="ECO:0000256" key="3">
    <source>
        <dbReference type="ARBA" id="ARBA00022692"/>
    </source>
</evidence>
<feature type="transmembrane region" description="Helical" evidence="9">
    <location>
        <begin position="32"/>
        <end position="52"/>
    </location>
</feature>
<dbReference type="RefSeq" id="XP_020907705.1">
    <property type="nucleotide sequence ID" value="XM_021052046.2"/>
</dbReference>
<dbReference type="PANTHER" id="PTHR10258">
    <property type="entry name" value="CALCIUM-ACTIVATED POTASSIUM CHANNEL SUBUNIT BETA"/>
    <property type="match status" value="1"/>
</dbReference>
<dbReference type="GO" id="GO:0008076">
    <property type="term" value="C:voltage-gated potassium channel complex"/>
    <property type="evidence" value="ECO:0007669"/>
    <property type="project" value="TreeGrafter"/>
</dbReference>
<dbReference type="EnsemblMetazoa" id="XM_021052046.2">
    <property type="protein sequence ID" value="XP_020907705.1"/>
    <property type="gene ID" value="LOC110245750"/>
</dbReference>